<dbReference type="EnsemblProtists" id="HpaT800967">
    <property type="protein sequence ID" value="HpaP800967"/>
    <property type="gene ID" value="HpaG800967"/>
</dbReference>
<dbReference type="HOGENOM" id="CLU_1889776_0_0_1"/>
<name>M4B3W8_HYAAE</name>
<organism evidence="1 2">
    <name type="scientific">Hyaloperonospora arabidopsidis (strain Emoy2)</name>
    <name type="common">Downy mildew agent</name>
    <name type="synonym">Peronospora arabidopsidis</name>
    <dbReference type="NCBI Taxonomy" id="559515"/>
    <lineage>
        <taxon>Eukaryota</taxon>
        <taxon>Sar</taxon>
        <taxon>Stramenopiles</taxon>
        <taxon>Oomycota</taxon>
        <taxon>Peronosporomycetes</taxon>
        <taxon>Peronosporales</taxon>
        <taxon>Peronosporaceae</taxon>
        <taxon>Hyaloperonospora</taxon>
    </lineage>
</organism>
<keyword evidence="2" id="KW-1185">Reference proteome</keyword>
<dbReference type="InParanoid" id="M4B3W8"/>
<dbReference type="AlphaFoldDB" id="M4B3W8"/>
<dbReference type="Proteomes" id="UP000011713">
    <property type="component" value="Unassembled WGS sequence"/>
</dbReference>
<sequence>MPSCRCVRYGRQHSFLHFYIRRQVADPIVERESWSHEENSPKRGAVRWTSSDGICNGVIQTVAKTSYIGVVHRKRSVSPIRHTFISHTLSDDTVPYQLLLENIYRNRGDVVLVWYTRRTTMRTIKLGNIVLRLKT</sequence>
<reference evidence="1" key="2">
    <citation type="submission" date="2015-06" db="UniProtKB">
        <authorList>
            <consortium name="EnsemblProtists"/>
        </authorList>
    </citation>
    <scope>IDENTIFICATION</scope>
    <source>
        <strain evidence="1">Emoy2</strain>
    </source>
</reference>
<evidence type="ECO:0000313" key="2">
    <source>
        <dbReference type="Proteomes" id="UP000011713"/>
    </source>
</evidence>
<evidence type="ECO:0000313" key="1">
    <source>
        <dbReference type="EnsemblProtists" id="HpaP800967"/>
    </source>
</evidence>
<proteinExistence type="predicted"/>
<accession>M4B3W8</accession>
<reference evidence="2" key="1">
    <citation type="journal article" date="2010" name="Science">
        <title>Signatures of adaptation to obligate biotrophy in the Hyaloperonospora arabidopsidis genome.</title>
        <authorList>
            <person name="Baxter L."/>
            <person name="Tripathy S."/>
            <person name="Ishaque N."/>
            <person name="Boot N."/>
            <person name="Cabral A."/>
            <person name="Kemen E."/>
            <person name="Thines M."/>
            <person name="Ah-Fong A."/>
            <person name="Anderson R."/>
            <person name="Badejoko W."/>
            <person name="Bittner-Eddy P."/>
            <person name="Boore J.L."/>
            <person name="Chibucos M.C."/>
            <person name="Coates M."/>
            <person name="Dehal P."/>
            <person name="Delehaunty K."/>
            <person name="Dong S."/>
            <person name="Downton P."/>
            <person name="Dumas B."/>
            <person name="Fabro G."/>
            <person name="Fronick C."/>
            <person name="Fuerstenberg S.I."/>
            <person name="Fulton L."/>
            <person name="Gaulin E."/>
            <person name="Govers F."/>
            <person name="Hughes L."/>
            <person name="Humphray S."/>
            <person name="Jiang R.H."/>
            <person name="Judelson H."/>
            <person name="Kamoun S."/>
            <person name="Kyung K."/>
            <person name="Meijer H."/>
            <person name="Minx P."/>
            <person name="Morris P."/>
            <person name="Nelson J."/>
            <person name="Phuntumart V."/>
            <person name="Qutob D."/>
            <person name="Rehmany A."/>
            <person name="Rougon-Cardoso A."/>
            <person name="Ryden P."/>
            <person name="Torto-Alalibo T."/>
            <person name="Studholme D."/>
            <person name="Wang Y."/>
            <person name="Win J."/>
            <person name="Wood J."/>
            <person name="Clifton S.W."/>
            <person name="Rogers J."/>
            <person name="Van den Ackerveken G."/>
            <person name="Jones J.D."/>
            <person name="McDowell J.M."/>
            <person name="Beynon J."/>
            <person name="Tyler B.M."/>
        </authorList>
    </citation>
    <scope>NUCLEOTIDE SEQUENCE [LARGE SCALE GENOMIC DNA]</scope>
    <source>
        <strain evidence="2">Emoy2</strain>
    </source>
</reference>
<dbReference type="EMBL" id="JH598253">
    <property type="status" value="NOT_ANNOTATED_CDS"/>
    <property type="molecule type" value="Genomic_DNA"/>
</dbReference>
<protein>
    <submittedName>
        <fullName evidence="1">Uncharacterized protein</fullName>
    </submittedName>
</protein>
<dbReference type="VEuPathDB" id="FungiDB:HpaG800967"/>